<dbReference type="SUPFAM" id="SSF52768">
    <property type="entry name" value="Arginase/deacetylase"/>
    <property type="match status" value="1"/>
</dbReference>
<name>A0A2Z6E011_HYDTE</name>
<reference evidence="3 4" key="1">
    <citation type="submission" date="2018-04" db="EMBL/GenBank/DDBJ databases">
        <title>Complete genome sequence of Hydrogenophilus thermoluteolus TH-1.</title>
        <authorList>
            <person name="Arai H."/>
        </authorList>
    </citation>
    <scope>NUCLEOTIDE SEQUENCE [LARGE SCALE GENOMIC DNA]</scope>
    <source>
        <strain evidence="3 4">TH-1</strain>
    </source>
</reference>
<evidence type="ECO:0000256" key="1">
    <source>
        <dbReference type="ARBA" id="ARBA00005947"/>
    </source>
</evidence>
<dbReference type="GO" id="GO:0040029">
    <property type="term" value="P:epigenetic regulation of gene expression"/>
    <property type="evidence" value="ECO:0007669"/>
    <property type="project" value="TreeGrafter"/>
</dbReference>
<dbReference type="EMBL" id="AP018558">
    <property type="protein sequence ID" value="BBD78073.1"/>
    <property type="molecule type" value="Genomic_DNA"/>
</dbReference>
<proteinExistence type="inferred from homology"/>
<gene>
    <name evidence="3" type="ORF">HPTL_1817</name>
</gene>
<evidence type="ECO:0000259" key="2">
    <source>
        <dbReference type="Pfam" id="PF00850"/>
    </source>
</evidence>
<protein>
    <submittedName>
        <fullName evidence="3">Deacetylase</fullName>
    </submittedName>
</protein>
<evidence type="ECO:0000313" key="4">
    <source>
        <dbReference type="Proteomes" id="UP000262004"/>
    </source>
</evidence>
<dbReference type="Pfam" id="PF00850">
    <property type="entry name" value="Hist_deacetyl"/>
    <property type="match status" value="1"/>
</dbReference>
<organism evidence="3 4">
    <name type="scientific">Hydrogenophilus thermoluteolus</name>
    <name type="common">Pseudomonas hydrogenothermophila</name>
    <dbReference type="NCBI Taxonomy" id="297"/>
    <lineage>
        <taxon>Bacteria</taxon>
        <taxon>Pseudomonadati</taxon>
        <taxon>Pseudomonadota</taxon>
        <taxon>Hydrogenophilia</taxon>
        <taxon>Hydrogenophilales</taxon>
        <taxon>Hydrogenophilaceae</taxon>
        <taxon>Hydrogenophilus</taxon>
    </lineage>
</organism>
<keyword evidence="4" id="KW-1185">Reference proteome</keyword>
<dbReference type="PANTHER" id="PTHR10625">
    <property type="entry name" value="HISTONE DEACETYLASE HDAC1-RELATED"/>
    <property type="match status" value="1"/>
</dbReference>
<dbReference type="OrthoDB" id="9808367at2"/>
<accession>A0A2Z6E011</accession>
<dbReference type="PRINTS" id="PR01270">
    <property type="entry name" value="HDASUPER"/>
</dbReference>
<evidence type="ECO:0000313" key="3">
    <source>
        <dbReference type="EMBL" id="BBD78073.1"/>
    </source>
</evidence>
<feature type="domain" description="Histone deacetylase" evidence="2">
    <location>
        <begin position="21"/>
        <end position="307"/>
    </location>
</feature>
<dbReference type="InterPro" id="IPR000286">
    <property type="entry name" value="HDACs"/>
</dbReference>
<dbReference type="RefSeq" id="WP_119335741.1">
    <property type="nucleotide sequence ID" value="NZ_AP018558.1"/>
</dbReference>
<dbReference type="CDD" id="cd11599">
    <property type="entry name" value="HDAC_classII_2"/>
    <property type="match status" value="1"/>
</dbReference>
<dbReference type="AlphaFoldDB" id="A0A2Z6E011"/>
<dbReference type="InterPro" id="IPR023801">
    <property type="entry name" value="His_deacetylse_dom"/>
</dbReference>
<dbReference type="KEGG" id="htl:HPTL_1817"/>
<dbReference type="Proteomes" id="UP000262004">
    <property type="component" value="Chromosome"/>
</dbReference>
<dbReference type="InterPro" id="IPR037138">
    <property type="entry name" value="His_deacetylse_dom_sf"/>
</dbReference>
<dbReference type="Gene3D" id="3.40.800.20">
    <property type="entry name" value="Histone deacetylase domain"/>
    <property type="match status" value="1"/>
</dbReference>
<comment type="similarity">
    <text evidence="1">Belongs to the histone deacetylase family.</text>
</comment>
<dbReference type="InterPro" id="IPR023696">
    <property type="entry name" value="Ureohydrolase_dom_sf"/>
</dbReference>
<dbReference type="PANTHER" id="PTHR10625:SF10">
    <property type="entry name" value="HISTONE DEACETYLASE HDAC1"/>
    <property type="match status" value="1"/>
</dbReference>
<sequence length="310" mass="33637">MTMTALITHPDCARHEMGSHHPECPRRLSAIHDHLIAQGLDAYLVPYEAPLVTREALERVHDPAYLDELWASAPLTGLVHLDPDTAMNPDTLVAAQRAAGAGVLAVDLVLGGEVGNAFCLVRPPGHHAGRASAMGFCFFNNIAVAAAHALAHHGLERVTIVDWDVHHGNGTEEIFRDDPRVQMVSIFQHPFYPYSGTENPPPHMVNVPLPARSGSDEFRQVVTDLWLPAIRAHQPQLLLISAGFDSHLEDDMGSLALREGDYAWATHELVRCLREITGGAAPIVSMLEGGYVMSSLARSAGAHIRALIEA</sequence>
<dbReference type="GO" id="GO:0004407">
    <property type="term" value="F:histone deacetylase activity"/>
    <property type="evidence" value="ECO:0007669"/>
    <property type="project" value="TreeGrafter"/>
</dbReference>